<dbReference type="Proteomes" id="UP000807342">
    <property type="component" value="Unassembled WGS sequence"/>
</dbReference>
<keyword evidence="1" id="KW-0472">Membrane</keyword>
<evidence type="ECO:0000256" key="1">
    <source>
        <dbReference type="SAM" id="Phobius"/>
    </source>
</evidence>
<comment type="caution">
    <text evidence="2">The sequence shown here is derived from an EMBL/GenBank/DDBJ whole genome shotgun (WGS) entry which is preliminary data.</text>
</comment>
<sequence length="347" mass="37877">MIALRSSWSTTTWVPTPTQLQINLMLKVSLRDAIETLLNDLEGIVDVTTVSDPRPSSPSIHIGSLACNSRAADVGIASTYQYSLAQVTRCSFPWYPIPDPPPDILITVNFSTISGSINASRVDVRLGLIGASDDIPTFYDNFFLFNTAPTVIFPGSHLQGSASFAMQDRFSDKMAGALGITRYRRFVVANINSLYPDTISPIAPDPNTVSLRLSFAYAAGLLVEQQYYEKTVLTGFALLGGVWTFISGIFAAIFGSTLFLVIFGIKPLSVYGLVHLFRKTSLVDGMKVEKEEGDHIVAMIKAHLLDVDDRATVNQLIEPMETNPPDHEDDQEISLYSNVAGSIEMAG</sequence>
<gene>
    <name evidence="2" type="ORF">P691DRAFT_767809</name>
</gene>
<dbReference type="EMBL" id="MU152556">
    <property type="protein sequence ID" value="KAF9440404.1"/>
    <property type="molecule type" value="Genomic_DNA"/>
</dbReference>
<name>A0A9P5WWQ5_9AGAR</name>
<protein>
    <submittedName>
        <fullName evidence="2">Uncharacterized protein</fullName>
    </submittedName>
</protein>
<proteinExistence type="predicted"/>
<evidence type="ECO:0000313" key="3">
    <source>
        <dbReference type="Proteomes" id="UP000807342"/>
    </source>
</evidence>
<feature type="transmembrane region" description="Helical" evidence="1">
    <location>
        <begin position="259"/>
        <end position="277"/>
    </location>
</feature>
<evidence type="ECO:0000313" key="2">
    <source>
        <dbReference type="EMBL" id="KAF9440404.1"/>
    </source>
</evidence>
<keyword evidence="1" id="KW-1133">Transmembrane helix</keyword>
<feature type="transmembrane region" description="Helical" evidence="1">
    <location>
        <begin position="232"/>
        <end position="253"/>
    </location>
</feature>
<organism evidence="2 3">
    <name type="scientific">Macrolepiota fuliginosa MF-IS2</name>
    <dbReference type="NCBI Taxonomy" id="1400762"/>
    <lineage>
        <taxon>Eukaryota</taxon>
        <taxon>Fungi</taxon>
        <taxon>Dikarya</taxon>
        <taxon>Basidiomycota</taxon>
        <taxon>Agaricomycotina</taxon>
        <taxon>Agaricomycetes</taxon>
        <taxon>Agaricomycetidae</taxon>
        <taxon>Agaricales</taxon>
        <taxon>Agaricineae</taxon>
        <taxon>Agaricaceae</taxon>
        <taxon>Macrolepiota</taxon>
    </lineage>
</organism>
<keyword evidence="3" id="KW-1185">Reference proteome</keyword>
<reference evidence="2" key="1">
    <citation type="submission" date="2020-11" db="EMBL/GenBank/DDBJ databases">
        <authorList>
            <consortium name="DOE Joint Genome Institute"/>
            <person name="Ahrendt S."/>
            <person name="Riley R."/>
            <person name="Andreopoulos W."/>
            <person name="Labutti K."/>
            <person name="Pangilinan J."/>
            <person name="Ruiz-Duenas F.J."/>
            <person name="Barrasa J.M."/>
            <person name="Sanchez-Garcia M."/>
            <person name="Camarero S."/>
            <person name="Miyauchi S."/>
            <person name="Serrano A."/>
            <person name="Linde D."/>
            <person name="Babiker R."/>
            <person name="Drula E."/>
            <person name="Ayuso-Fernandez I."/>
            <person name="Pacheco R."/>
            <person name="Padilla G."/>
            <person name="Ferreira P."/>
            <person name="Barriuso J."/>
            <person name="Kellner H."/>
            <person name="Castanera R."/>
            <person name="Alfaro M."/>
            <person name="Ramirez L."/>
            <person name="Pisabarro A.G."/>
            <person name="Kuo A."/>
            <person name="Tritt A."/>
            <person name="Lipzen A."/>
            <person name="He G."/>
            <person name="Yan M."/>
            <person name="Ng V."/>
            <person name="Cullen D."/>
            <person name="Martin F."/>
            <person name="Rosso M.-N."/>
            <person name="Henrissat B."/>
            <person name="Hibbett D."/>
            <person name="Martinez A.T."/>
            <person name="Grigoriev I.V."/>
        </authorList>
    </citation>
    <scope>NUCLEOTIDE SEQUENCE</scope>
    <source>
        <strain evidence="2">MF-IS2</strain>
    </source>
</reference>
<keyword evidence="1" id="KW-0812">Transmembrane</keyword>
<dbReference type="AlphaFoldDB" id="A0A9P5WWQ5"/>
<dbReference type="OrthoDB" id="3227921at2759"/>
<accession>A0A9P5WWQ5</accession>